<dbReference type="PROSITE" id="PS51462">
    <property type="entry name" value="NUDIX"/>
    <property type="match status" value="1"/>
</dbReference>
<protein>
    <submittedName>
        <fullName evidence="6">ADP-ribose pyrophosphatase YjhB (NUDIX family)</fullName>
    </submittedName>
</protein>
<comment type="similarity">
    <text evidence="2 4">Belongs to the Nudix hydrolase family.</text>
</comment>
<evidence type="ECO:0000313" key="7">
    <source>
        <dbReference type="Proteomes" id="UP000552097"/>
    </source>
</evidence>
<keyword evidence="3 4" id="KW-0378">Hydrolase</keyword>
<dbReference type="PRINTS" id="PR00502">
    <property type="entry name" value="NUDIXFAMILY"/>
</dbReference>
<proteinExistence type="inferred from homology"/>
<evidence type="ECO:0000256" key="4">
    <source>
        <dbReference type="RuleBase" id="RU003476"/>
    </source>
</evidence>
<feature type="domain" description="Nudix hydrolase" evidence="5">
    <location>
        <begin position="7"/>
        <end position="134"/>
    </location>
</feature>
<dbReference type="AlphaFoldDB" id="A0A7W9HT47"/>
<dbReference type="Pfam" id="PF00293">
    <property type="entry name" value="NUDIX"/>
    <property type="match status" value="1"/>
</dbReference>
<dbReference type="InterPro" id="IPR015797">
    <property type="entry name" value="NUDIX_hydrolase-like_dom_sf"/>
</dbReference>
<evidence type="ECO:0000256" key="3">
    <source>
        <dbReference type="ARBA" id="ARBA00022801"/>
    </source>
</evidence>
<dbReference type="InterPro" id="IPR020476">
    <property type="entry name" value="Nudix_hydrolase"/>
</dbReference>
<reference evidence="6 7" key="1">
    <citation type="submission" date="2020-08" db="EMBL/GenBank/DDBJ databases">
        <title>Sequencing the genomes of 1000 actinobacteria strains.</title>
        <authorList>
            <person name="Klenk H.-P."/>
        </authorList>
    </citation>
    <scope>NUCLEOTIDE SEQUENCE [LARGE SCALE GENOMIC DNA]</scope>
    <source>
        <strain evidence="6 7">DSM 45486</strain>
    </source>
</reference>
<dbReference type="GO" id="GO:0016787">
    <property type="term" value="F:hydrolase activity"/>
    <property type="evidence" value="ECO:0007669"/>
    <property type="project" value="UniProtKB-KW"/>
</dbReference>
<dbReference type="InterPro" id="IPR000086">
    <property type="entry name" value="NUDIX_hydrolase_dom"/>
</dbReference>
<comment type="caution">
    <text evidence="6">The sequence shown here is derived from an EMBL/GenBank/DDBJ whole genome shotgun (WGS) entry which is preliminary data.</text>
</comment>
<dbReference type="RefSeq" id="WP_184927770.1">
    <property type="nucleotide sequence ID" value="NZ_JACHMO010000001.1"/>
</dbReference>
<dbReference type="CDD" id="cd04673">
    <property type="entry name" value="NUDIX_ADPRase"/>
    <property type="match status" value="1"/>
</dbReference>
<keyword evidence="7" id="KW-1185">Reference proteome</keyword>
<dbReference type="Gene3D" id="3.90.79.10">
    <property type="entry name" value="Nucleoside Triphosphate Pyrophosphohydrolase"/>
    <property type="match status" value="1"/>
</dbReference>
<dbReference type="SUPFAM" id="SSF55811">
    <property type="entry name" value="Nudix"/>
    <property type="match status" value="1"/>
</dbReference>
<evidence type="ECO:0000256" key="1">
    <source>
        <dbReference type="ARBA" id="ARBA00001946"/>
    </source>
</evidence>
<dbReference type="EMBL" id="JACHMO010000001">
    <property type="protein sequence ID" value="MBB5807770.1"/>
    <property type="molecule type" value="Genomic_DNA"/>
</dbReference>
<dbReference type="PROSITE" id="PS00893">
    <property type="entry name" value="NUDIX_BOX"/>
    <property type="match status" value="1"/>
</dbReference>
<dbReference type="PANTHER" id="PTHR43046">
    <property type="entry name" value="GDP-MANNOSE MANNOSYL HYDROLASE"/>
    <property type="match status" value="1"/>
</dbReference>
<gene>
    <name evidence="6" type="ORF">F4560_007538</name>
</gene>
<dbReference type="Proteomes" id="UP000552097">
    <property type="component" value="Unassembled WGS sequence"/>
</dbReference>
<sequence>MTAEREPAIRCVGGIAHDSNGRLLLVRRGNPPGEGLWSLPGGRVEHGESDETAIVRELLEETGLSVTVGALIGTVTRPAPRGRYEIHDYACQVRSGVLRAGDDASDACWADAAILATLPLVEMLHDTLKAWDQLPRS</sequence>
<name>A0A7W9HT47_9PSEU</name>
<comment type="cofactor">
    <cofactor evidence="1">
        <name>Mg(2+)</name>
        <dbReference type="ChEBI" id="CHEBI:18420"/>
    </cofactor>
</comment>
<dbReference type="PANTHER" id="PTHR43046:SF14">
    <property type="entry name" value="MUTT_NUDIX FAMILY PROTEIN"/>
    <property type="match status" value="1"/>
</dbReference>
<evidence type="ECO:0000256" key="2">
    <source>
        <dbReference type="ARBA" id="ARBA00005582"/>
    </source>
</evidence>
<organism evidence="6 7">
    <name type="scientific">Saccharothrix ecbatanensis</name>
    <dbReference type="NCBI Taxonomy" id="1105145"/>
    <lineage>
        <taxon>Bacteria</taxon>
        <taxon>Bacillati</taxon>
        <taxon>Actinomycetota</taxon>
        <taxon>Actinomycetes</taxon>
        <taxon>Pseudonocardiales</taxon>
        <taxon>Pseudonocardiaceae</taxon>
        <taxon>Saccharothrix</taxon>
    </lineage>
</organism>
<evidence type="ECO:0000259" key="5">
    <source>
        <dbReference type="PROSITE" id="PS51462"/>
    </source>
</evidence>
<evidence type="ECO:0000313" key="6">
    <source>
        <dbReference type="EMBL" id="MBB5807770.1"/>
    </source>
</evidence>
<dbReference type="InterPro" id="IPR020084">
    <property type="entry name" value="NUDIX_hydrolase_CS"/>
</dbReference>
<accession>A0A7W9HT47</accession>